<evidence type="ECO:0000313" key="6">
    <source>
        <dbReference type="Proteomes" id="UP000198959"/>
    </source>
</evidence>
<organism evidence="5 6">
    <name type="scientific">Micromonospora pallida</name>
    <dbReference type="NCBI Taxonomy" id="145854"/>
    <lineage>
        <taxon>Bacteria</taxon>
        <taxon>Bacillati</taxon>
        <taxon>Actinomycetota</taxon>
        <taxon>Actinomycetes</taxon>
        <taxon>Micromonosporales</taxon>
        <taxon>Micromonosporaceae</taxon>
        <taxon>Micromonospora</taxon>
    </lineage>
</organism>
<evidence type="ECO:0000256" key="3">
    <source>
        <dbReference type="SAM" id="MobiDB-lite"/>
    </source>
</evidence>
<dbReference type="SUPFAM" id="SSF56601">
    <property type="entry name" value="beta-lactamase/transpeptidase-like"/>
    <property type="match status" value="1"/>
</dbReference>
<name>A0A1C6TEP6_9ACTN</name>
<accession>A0A1C6TEP6</accession>
<dbReference type="Pfam" id="PF02113">
    <property type="entry name" value="Peptidase_S13"/>
    <property type="match status" value="2"/>
</dbReference>
<dbReference type="PRINTS" id="PR00922">
    <property type="entry name" value="DADACBPTASE3"/>
</dbReference>
<evidence type="ECO:0000256" key="2">
    <source>
        <dbReference type="ARBA" id="ARBA00022801"/>
    </source>
</evidence>
<dbReference type="GO" id="GO:0006508">
    <property type="term" value="P:proteolysis"/>
    <property type="evidence" value="ECO:0007669"/>
    <property type="project" value="InterPro"/>
</dbReference>
<evidence type="ECO:0000256" key="1">
    <source>
        <dbReference type="ARBA" id="ARBA00006096"/>
    </source>
</evidence>
<evidence type="ECO:0000313" key="5">
    <source>
        <dbReference type="EMBL" id="SCL39963.1"/>
    </source>
</evidence>
<dbReference type="NCBIfam" id="TIGR00666">
    <property type="entry name" value="PBP4"/>
    <property type="match status" value="1"/>
</dbReference>
<keyword evidence="4" id="KW-0812">Transmembrane</keyword>
<dbReference type="Proteomes" id="UP000198959">
    <property type="component" value="Unassembled WGS sequence"/>
</dbReference>
<dbReference type="PANTHER" id="PTHR30023:SF0">
    <property type="entry name" value="PENICILLIN-SENSITIVE CARBOXYPEPTIDASE A"/>
    <property type="match status" value="1"/>
</dbReference>
<proteinExistence type="inferred from homology"/>
<protein>
    <submittedName>
        <fullName evidence="5">D-alanyl-D-alanine carboxypeptidase / D-alanyl-D-alanine-endopeptidase (Penicillin-binding protein 4)</fullName>
    </submittedName>
</protein>
<keyword evidence="6" id="KW-1185">Reference proteome</keyword>
<dbReference type="InterPro" id="IPR000667">
    <property type="entry name" value="Peptidase_S13"/>
</dbReference>
<keyword evidence="2" id="KW-0378">Hydrolase</keyword>
<dbReference type="AlphaFoldDB" id="A0A1C6TEP6"/>
<feature type="compositionally biased region" description="Low complexity" evidence="3">
    <location>
        <begin position="99"/>
        <end position="116"/>
    </location>
</feature>
<reference evidence="6" key="1">
    <citation type="submission" date="2016-06" db="EMBL/GenBank/DDBJ databases">
        <authorList>
            <person name="Varghese N."/>
            <person name="Submissions Spin"/>
        </authorList>
    </citation>
    <scope>NUCLEOTIDE SEQUENCE [LARGE SCALE GENOMIC DNA]</scope>
    <source>
        <strain evidence="6">DSM 43817</strain>
    </source>
</reference>
<dbReference type="EMBL" id="FMHW01000002">
    <property type="protein sequence ID" value="SCL39963.1"/>
    <property type="molecule type" value="Genomic_DNA"/>
</dbReference>
<feature type="compositionally biased region" description="Low complexity" evidence="3">
    <location>
        <begin position="81"/>
        <end position="91"/>
    </location>
</feature>
<dbReference type="PANTHER" id="PTHR30023">
    <property type="entry name" value="D-ALANYL-D-ALANINE CARBOXYPEPTIDASE"/>
    <property type="match status" value="1"/>
</dbReference>
<gene>
    <name evidence="5" type="ORF">GA0074692_5547</name>
</gene>
<comment type="similarity">
    <text evidence="1">Belongs to the peptidase S13 family.</text>
</comment>
<keyword evidence="5" id="KW-0121">Carboxypeptidase</keyword>
<keyword evidence="4" id="KW-0472">Membrane</keyword>
<feature type="compositionally biased region" description="Pro residues" evidence="3">
    <location>
        <begin position="54"/>
        <end position="66"/>
    </location>
</feature>
<feature type="compositionally biased region" description="Low complexity" evidence="3">
    <location>
        <begin position="124"/>
        <end position="155"/>
    </location>
</feature>
<feature type="compositionally biased region" description="Pro residues" evidence="3">
    <location>
        <begin position="170"/>
        <end position="184"/>
    </location>
</feature>
<dbReference type="GO" id="GO:0004185">
    <property type="term" value="F:serine-type carboxypeptidase activity"/>
    <property type="evidence" value="ECO:0007669"/>
    <property type="project" value="InterPro"/>
</dbReference>
<dbReference type="STRING" id="145854.GA0074692_5547"/>
<feature type="compositionally biased region" description="Basic and acidic residues" evidence="3">
    <location>
        <begin position="1"/>
        <end position="23"/>
    </location>
</feature>
<keyword evidence="4" id="KW-1133">Transmembrane helix</keyword>
<dbReference type="Gene3D" id="3.50.80.20">
    <property type="entry name" value="D-Ala-D-Ala carboxypeptidase C, peptidase S13"/>
    <property type="match status" value="1"/>
</dbReference>
<evidence type="ECO:0000256" key="4">
    <source>
        <dbReference type="SAM" id="Phobius"/>
    </source>
</evidence>
<dbReference type="GO" id="GO:0000270">
    <property type="term" value="P:peptidoglycan metabolic process"/>
    <property type="evidence" value="ECO:0007669"/>
    <property type="project" value="TreeGrafter"/>
</dbReference>
<dbReference type="Gene3D" id="3.40.710.10">
    <property type="entry name" value="DD-peptidase/beta-lactamase superfamily"/>
    <property type="match status" value="2"/>
</dbReference>
<dbReference type="InterPro" id="IPR012338">
    <property type="entry name" value="Beta-lactam/transpept-like"/>
</dbReference>
<feature type="region of interest" description="Disordered" evidence="3">
    <location>
        <begin position="454"/>
        <end position="481"/>
    </location>
</feature>
<feature type="region of interest" description="Disordered" evidence="3">
    <location>
        <begin position="1"/>
        <end position="192"/>
    </location>
</feature>
<feature type="transmembrane region" description="Helical" evidence="4">
    <location>
        <begin position="197"/>
        <end position="217"/>
    </location>
</feature>
<keyword evidence="5" id="KW-0645">Protease</keyword>
<sequence length="666" mass="64985">MGREDSHYRSGGDRAPDRPERVTGRVVVPGAHGSAQVTAGSAGGQPHPTAPGRGAPPPPVYRPPARPAGTVVPASLPFPESSGPPYGGLAPAGPPQGSPAPSGAPFGGAAPHGSPAPSGPPYGSPTSAGTSPGGAAPSGPPYGSAAPSGTPYGGPVPAGPPYGGAAPAGPSEPPSVAPEGPPPGGADGPSPRRRRTLLTVLATVLLLVVAGVGLVVVRPGPVAGWLGADAEPTADARPLEAAPVPVLAAPAAAAPVPTPAGVRAALDPLVDATALGSRVNVSVTDVGTGQELYGRGADDGTVPASVTKLVTGVTVLAARGPAYRIGTRVVAGATPGEVVLVGGGDPTLAVDANGFYPGAARLDVLAEQVKQALGGTSPTRVTVDSTLFPGPVHEPGWDSDIPTGGYGAAITALMTDGARRDPDAGPKAAERYAAPDLAAGRAFAKLLGLPSGTDVERGKAPAGGGSAGAAGTPAPGTELGRVESPPLIRLVDIMITDSDNVVAEALARQVAIARNQPASFVGGAAAMDQVAAELGLPADELDLADGSGLSRTNRISPSLLTDLIVLAGNGTRPELAGIFGGLPVGGWSGTLDERFGAEDTSAGAGVVRAKTGTLTGVHAIAGLVTTADGRLLSFAILTDRTPPDTPDATRLALDRIGAALAGCGCR</sequence>